<dbReference type="EMBL" id="JXXZ01000019">
    <property type="protein sequence ID" value="KJY96156.1"/>
    <property type="molecule type" value="Genomic_DNA"/>
</dbReference>
<comment type="caution">
    <text evidence="2">The sequence shown here is derived from an EMBL/GenBank/DDBJ whole genome shotgun (WGS) entry which is preliminary data.</text>
</comment>
<name>A0A0F4PPI2_9GAMM</name>
<gene>
    <name evidence="2" type="ORF">TW72_17580</name>
</gene>
<sequence length="187" mass="21974">MVFVVILTLILLITLLGVYMVIERNREKAREAQRRMFNARVKQVQQRFQSHLHEYEEARILRPKHVPQLNAICSNFFVVQGHNEDNLTYLEYISERVLQTLDSELAKSYVRNDIDTLAERIQYFISELPTRGIEFNAAFYHDILPTLLTQLTSSDLSDHEQLKDEPDETEDDVDEQQEHSSARHETV</sequence>
<reference evidence="2 3" key="1">
    <citation type="journal article" date="2015" name="BMC Genomics">
        <title>Genome mining reveals unlocked bioactive potential of marine Gram-negative bacteria.</title>
        <authorList>
            <person name="Machado H."/>
            <person name="Sonnenschein E.C."/>
            <person name="Melchiorsen J."/>
            <person name="Gram L."/>
        </authorList>
    </citation>
    <scope>NUCLEOTIDE SEQUENCE [LARGE SCALE GENOMIC DNA]</scope>
    <source>
        <strain evidence="2 3">S3137</strain>
    </source>
</reference>
<keyword evidence="3" id="KW-1185">Reference proteome</keyword>
<evidence type="ECO:0000256" key="1">
    <source>
        <dbReference type="SAM" id="MobiDB-lite"/>
    </source>
</evidence>
<evidence type="ECO:0000313" key="2">
    <source>
        <dbReference type="EMBL" id="KJY96156.1"/>
    </source>
</evidence>
<accession>A0A0F4PPI2</accession>
<proteinExistence type="predicted"/>
<feature type="compositionally biased region" description="Acidic residues" evidence="1">
    <location>
        <begin position="165"/>
        <end position="175"/>
    </location>
</feature>
<feature type="region of interest" description="Disordered" evidence="1">
    <location>
        <begin position="155"/>
        <end position="187"/>
    </location>
</feature>
<dbReference type="PATRIC" id="fig|151081.8.peg.3230"/>
<dbReference type="eggNOG" id="ENOG5030TTZ">
    <property type="taxonomic scope" value="Bacteria"/>
</dbReference>
<protein>
    <submittedName>
        <fullName evidence="2">Uncharacterized protein</fullName>
    </submittedName>
</protein>
<evidence type="ECO:0000313" key="3">
    <source>
        <dbReference type="Proteomes" id="UP000033664"/>
    </source>
</evidence>
<feature type="compositionally biased region" description="Basic and acidic residues" evidence="1">
    <location>
        <begin position="176"/>
        <end position="187"/>
    </location>
</feature>
<organism evidence="2 3">
    <name type="scientific">Pseudoalteromonas ruthenica</name>
    <dbReference type="NCBI Taxonomy" id="151081"/>
    <lineage>
        <taxon>Bacteria</taxon>
        <taxon>Pseudomonadati</taxon>
        <taxon>Pseudomonadota</taxon>
        <taxon>Gammaproteobacteria</taxon>
        <taxon>Alteromonadales</taxon>
        <taxon>Pseudoalteromonadaceae</taxon>
        <taxon>Pseudoalteromonas</taxon>
    </lineage>
</organism>
<dbReference type="AlphaFoldDB" id="A0A0F4PPI2"/>
<dbReference type="Proteomes" id="UP000033664">
    <property type="component" value="Unassembled WGS sequence"/>
</dbReference>